<feature type="domain" description="RNA polymerase sigma-70 region 2" evidence="7">
    <location>
        <begin position="85"/>
        <end position="150"/>
    </location>
</feature>
<gene>
    <name evidence="9" type="ORF">SAMN05421773_101474</name>
</gene>
<feature type="compositionally biased region" description="Basic residues" evidence="6">
    <location>
        <begin position="231"/>
        <end position="244"/>
    </location>
</feature>
<dbReference type="Gene3D" id="1.10.10.10">
    <property type="entry name" value="Winged helix-like DNA-binding domain superfamily/Winged helix DNA-binding domain"/>
    <property type="match status" value="1"/>
</dbReference>
<accession>A0A1I1EV24</accession>
<dbReference type="GO" id="GO:0003677">
    <property type="term" value="F:DNA binding"/>
    <property type="evidence" value="ECO:0007669"/>
    <property type="project" value="UniProtKB-KW"/>
</dbReference>
<dbReference type="AlphaFoldDB" id="A0A1I1EV24"/>
<keyword evidence="3" id="KW-0731">Sigma factor</keyword>
<dbReference type="InterPro" id="IPR007627">
    <property type="entry name" value="RNA_pol_sigma70_r2"/>
</dbReference>
<dbReference type="CDD" id="cd06171">
    <property type="entry name" value="Sigma70_r4"/>
    <property type="match status" value="1"/>
</dbReference>
<dbReference type="InterPro" id="IPR036388">
    <property type="entry name" value="WH-like_DNA-bd_sf"/>
</dbReference>
<dbReference type="SUPFAM" id="SSF88659">
    <property type="entry name" value="Sigma3 and sigma4 domains of RNA polymerase sigma factors"/>
    <property type="match status" value="1"/>
</dbReference>
<dbReference type="Pfam" id="PF04542">
    <property type="entry name" value="Sigma70_r2"/>
    <property type="match status" value="1"/>
</dbReference>
<dbReference type="Gene3D" id="1.10.1740.10">
    <property type="match status" value="1"/>
</dbReference>
<feature type="domain" description="RNA polymerase sigma factor 70 region 4 type 2" evidence="8">
    <location>
        <begin position="183"/>
        <end position="234"/>
    </location>
</feature>
<dbReference type="STRING" id="910347.SAMN05421773_101474"/>
<evidence type="ECO:0000313" key="10">
    <source>
        <dbReference type="Proteomes" id="UP000199207"/>
    </source>
</evidence>
<name>A0A1I1EV24_9ACTN</name>
<keyword evidence="2" id="KW-0805">Transcription regulation</keyword>
<evidence type="ECO:0000259" key="8">
    <source>
        <dbReference type="Pfam" id="PF08281"/>
    </source>
</evidence>
<reference evidence="9 10" key="1">
    <citation type="submission" date="2016-10" db="EMBL/GenBank/DDBJ databases">
        <authorList>
            <person name="de Groot N.N."/>
        </authorList>
    </citation>
    <scope>NUCLEOTIDE SEQUENCE [LARGE SCALE GENOMIC DNA]</scope>
    <source>
        <strain evidence="9 10">CGMCC 4.5739</strain>
    </source>
</reference>
<feature type="region of interest" description="Disordered" evidence="6">
    <location>
        <begin position="231"/>
        <end position="280"/>
    </location>
</feature>
<dbReference type="InterPro" id="IPR013249">
    <property type="entry name" value="RNA_pol_sigma70_r4_t2"/>
</dbReference>
<evidence type="ECO:0000256" key="6">
    <source>
        <dbReference type="SAM" id="MobiDB-lite"/>
    </source>
</evidence>
<dbReference type="SUPFAM" id="SSF88946">
    <property type="entry name" value="Sigma2 domain of RNA polymerase sigma factors"/>
    <property type="match status" value="1"/>
</dbReference>
<dbReference type="InterPro" id="IPR039425">
    <property type="entry name" value="RNA_pol_sigma-70-like"/>
</dbReference>
<evidence type="ECO:0000256" key="3">
    <source>
        <dbReference type="ARBA" id="ARBA00023082"/>
    </source>
</evidence>
<dbReference type="Proteomes" id="UP000199207">
    <property type="component" value="Unassembled WGS sequence"/>
</dbReference>
<dbReference type="InterPro" id="IPR013324">
    <property type="entry name" value="RNA_pol_sigma_r3/r4-like"/>
</dbReference>
<sequence>MVGTPLDTTESDRGGAATSEARSVKKRFPWTSGGPKSVTDNADHTAATGASVSSADPRATAAFRENGAGAEGGQVWTPPTWEEIVSTHSARVYRLAYRLTGNQHDAEDLTQEVFVRVFRSLSTYTPGTFEGWLHRITTNLFLDSVRRKQRIRFDALGEDAADRLPSSEPSPQQHFNDTHFDADVQQALDTLAPDFRAAVVLCDIEGLSYEEIAATLGVKLGTVRSRIHRGRSHLRKALRHRSPRGRGPAAGAAGPELPALAGVPGAPGVSPACGEKGDTE</sequence>
<feature type="region of interest" description="Disordered" evidence="6">
    <location>
        <begin position="1"/>
        <end position="56"/>
    </location>
</feature>
<evidence type="ECO:0000256" key="1">
    <source>
        <dbReference type="ARBA" id="ARBA00010641"/>
    </source>
</evidence>
<dbReference type="Pfam" id="PF08281">
    <property type="entry name" value="Sigma70_r4_2"/>
    <property type="match status" value="1"/>
</dbReference>
<evidence type="ECO:0000313" key="9">
    <source>
        <dbReference type="EMBL" id="SFB90837.1"/>
    </source>
</evidence>
<dbReference type="NCBIfam" id="NF007229">
    <property type="entry name" value="PRK09647.1"/>
    <property type="match status" value="1"/>
</dbReference>
<dbReference type="GO" id="GO:0016987">
    <property type="term" value="F:sigma factor activity"/>
    <property type="evidence" value="ECO:0007669"/>
    <property type="project" value="UniProtKB-KW"/>
</dbReference>
<dbReference type="InterPro" id="IPR014284">
    <property type="entry name" value="RNA_pol_sigma-70_dom"/>
</dbReference>
<comment type="similarity">
    <text evidence="1">Belongs to the sigma-70 factor family. ECF subfamily.</text>
</comment>
<dbReference type="EMBL" id="FOLM01000001">
    <property type="protein sequence ID" value="SFB90837.1"/>
    <property type="molecule type" value="Genomic_DNA"/>
</dbReference>
<dbReference type="PANTHER" id="PTHR43133:SF8">
    <property type="entry name" value="RNA POLYMERASE SIGMA FACTOR HI_1459-RELATED"/>
    <property type="match status" value="1"/>
</dbReference>
<dbReference type="RefSeq" id="WP_175541216.1">
    <property type="nucleotide sequence ID" value="NZ_FOLM01000001.1"/>
</dbReference>
<dbReference type="PANTHER" id="PTHR43133">
    <property type="entry name" value="RNA POLYMERASE ECF-TYPE SIGMA FACTO"/>
    <property type="match status" value="1"/>
</dbReference>
<keyword evidence="4" id="KW-0238">DNA-binding</keyword>
<dbReference type="GO" id="GO:0006352">
    <property type="term" value="P:DNA-templated transcription initiation"/>
    <property type="evidence" value="ECO:0007669"/>
    <property type="project" value="InterPro"/>
</dbReference>
<keyword evidence="10" id="KW-1185">Reference proteome</keyword>
<evidence type="ECO:0000256" key="4">
    <source>
        <dbReference type="ARBA" id="ARBA00023125"/>
    </source>
</evidence>
<protein>
    <submittedName>
        <fullName evidence="9">RNA polymerase sigma-70 factor, ECF subfamily</fullName>
    </submittedName>
</protein>
<dbReference type="InterPro" id="IPR013325">
    <property type="entry name" value="RNA_pol_sigma_r2"/>
</dbReference>
<evidence type="ECO:0000256" key="5">
    <source>
        <dbReference type="ARBA" id="ARBA00023163"/>
    </source>
</evidence>
<organism evidence="9 10">
    <name type="scientific">Streptomyces aidingensis</name>
    <dbReference type="NCBI Taxonomy" id="910347"/>
    <lineage>
        <taxon>Bacteria</taxon>
        <taxon>Bacillati</taxon>
        <taxon>Actinomycetota</taxon>
        <taxon>Actinomycetes</taxon>
        <taxon>Kitasatosporales</taxon>
        <taxon>Streptomycetaceae</taxon>
        <taxon>Streptomyces</taxon>
    </lineage>
</organism>
<keyword evidence="5" id="KW-0804">Transcription</keyword>
<dbReference type="NCBIfam" id="TIGR02937">
    <property type="entry name" value="sigma70-ECF"/>
    <property type="match status" value="1"/>
</dbReference>
<evidence type="ECO:0000256" key="2">
    <source>
        <dbReference type="ARBA" id="ARBA00023015"/>
    </source>
</evidence>
<feature type="compositionally biased region" description="Low complexity" evidence="6">
    <location>
        <begin position="245"/>
        <end position="272"/>
    </location>
</feature>
<proteinExistence type="inferred from homology"/>
<evidence type="ECO:0000259" key="7">
    <source>
        <dbReference type="Pfam" id="PF04542"/>
    </source>
</evidence>